<evidence type="ECO:0000313" key="2">
    <source>
        <dbReference type="Proteomes" id="UP001107558"/>
    </source>
</evidence>
<dbReference type="EMBL" id="JADBJN010000001">
    <property type="protein sequence ID" value="KAG5684821.1"/>
    <property type="molecule type" value="Genomic_DNA"/>
</dbReference>
<proteinExistence type="predicted"/>
<accession>A0A9J6CS12</accession>
<comment type="caution">
    <text evidence="1">The sequence shown here is derived from an EMBL/GenBank/DDBJ whole genome shotgun (WGS) entry which is preliminary data.</text>
</comment>
<dbReference type="AlphaFoldDB" id="A0A9J6CS12"/>
<gene>
    <name evidence="1" type="ORF">PVAND_014034</name>
</gene>
<dbReference type="Proteomes" id="UP001107558">
    <property type="component" value="Chromosome 1"/>
</dbReference>
<protein>
    <submittedName>
        <fullName evidence="1">Uncharacterized protein</fullName>
    </submittedName>
</protein>
<reference evidence="1" key="1">
    <citation type="submission" date="2021-03" db="EMBL/GenBank/DDBJ databases">
        <title>Chromosome level genome of the anhydrobiotic midge Polypedilum vanderplanki.</title>
        <authorList>
            <person name="Yoshida Y."/>
            <person name="Kikawada T."/>
            <person name="Gusev O."/>
        </authorList>
    </citation>
    <scope>NUCLEOTIDE SEQUENCE</scope>
    <source>
        <strain evidence="1">NIAS01</strain>
        <tissue evidence="1">Whole body or cell culture</tissue>
    </source>
</reference>
<sequence length="76" mass="9009">MVEGLEPPDETTGLLLYCSQPQLSSRHIFFEQSRKIIHPSSSAINWWRSRARSICWKTTEEMHQIVYFFKTNMEFG</sequence>
<evidence type="ECO:0000313" key="1">
    <source>
        <dbReference type="EMBL" id="KAG5684821.1"/>
    </source>
</evidence>
<organism evidence="1 2">
    <name type="scientific">Polypedilum vanderplanki</name>
    <name type="common">Sleeping chironomid midge</name>
    <dbReference type="NCBI Taxonomy" id="319348"/>
    <lineage>
        <taxon>Eukaryota</taxon>
        <taxon>Metazoa</taxon>
        <taxon>Ecdysozoa</taxon>
        <taxon>Arthropoda</taxon>
        <taxon>Hexapoda</taxon>
        <taxon>Insecta</taxon>
        <taxon>Pterygota</taxon>
        <taxon>Neoptera</taxon>
        <taxon>Endopterygota</taxon>
        <taxon>Diptera</taxon>
        <taxon>Nematocera</taxon>
        <taxon>Chironomoidea</taxon>
        <taxon>Chironomidae</taxon>
        <taxon>Chironominae</taxon>
        <taxon>Polypedilum</taxon>
        <taxon>Polypedilum</taxon>
    </lineage>
</organism>
<keyword evidence="2" id="KW-1185">Reference proteome</keyword>
<name>A0A9J6CS12_POLVA</name>